<dbReference type="EC" id="1.5.1.3" evidence="1"/>
<dbReference type="GO" id="GO:0005739">
    <property type="term" value="C:mitochondrion"/>
    <property type="evidence" value="ECO:0007669"/>
    <property type="project" value="TreeGrafter"/>
</dbReference>
<gene>
    <name evidence="6" type="ORF">OBRU01_14030</name>
</gene>
<protein>
    <recommendedName>
        <fullName evidence="1">dihydrofolate reductase</fullName>
        <ecNumber evidence="1">1.5.1.3</ecNumber>
    </recommendedName>
</protein>
<dbReference type="SUPFAM" id="SSF53597">
    <property type="entry name" value="Dihydrofolate reductase-like"/>
    <property type="match status" value="1"/>
</dbReference>
<evidence type="ECO:0000256" key="4">
    <source>
        <dbReference type="ARBA" id="ARBA00048873"/>
    </source>
</evidence>
<sequence length="232" mass="26156">MSSKLKHSCEPNLLVVGLNDSVALVTLRTIAKGEELTISYIEHFYDFTINRGVGNAYTRATRLFLETRHMCDCRVCAQNWDSQSVVTVKMTNKQAALFEKVNAKQKSMDYECFNNMCAALDAFPVNSLQHKCAYAAVKEMMISPHAMTTKVTEPSKINAVIMGRVTWDCIPDKYRPLAGRAAMDHPSCDKVYLTEIQKSFVCDTFFPPMGAHFRPTTEEGVPSIVEYFQVEN</sequence>
<dbReference type="InterPro" id="IPR001214">
    <property type="entry name" value="SET_dom"/>
</dbReference>
<dbReference type="GO" id="GO:0046452">
    <property type="term" value="P:dihydrofolate metabolic process"/>
    <property type="evidence" value="ECO:0007669"/>
    <property type="project" value="TreeGrafter"/>
</dbReference>
<evidence type="ECO:0000313" key="6">
    <source>
        <dbReference type="EMBL" id="KOB71230.1"/>
    </source>
</evidence>
<dbReference type="Proteomes" id="UP000037510">
    <property type="component" value="Unassembled WGS sequence"/>
</dbReference>
<evidence type="ECO:0000256" key="3">
    <source>
        <dbReference type="ARBA" id="ARBA00023002"/>
    </source>
</evidence>
<dbReference type="PANTHER" id="PTHR48069">
    <property type="entry name" value="DIHYDROFOLATE REDUCTASE"/>
    <property type="match status" value="1"/>
</dbReference>
<reference evidence="6 7" key="1">
    <citation type="journal article" date="2015" name="Genome Biol. Evol.">
        <title>The genome of winter moth (Operophtera brumata) provides a genomic perspective on sexual dimorphism and phenology.</title>
        <authorList>
            <person name="Derks M.F."/>
            <person name="Smit S."/>
            <person name="Salis L."/>
            <person name="Schijlen E."/>
            <person name="Bossers A."/>
            <person name="Mateman C."/>
            <person name="Pijl A.S."/>
            <person name="de Ridder D."/>
            <person name="Groenen M.A."/>
            <person name="Visser M.E."/>
            <person name="Megens H.J."/>
        </authorList>
    </citation>
    <scope>NUCLEOTIDE SEQUENCE [LARGE SCALE GENOMIC DNA]</scope>
    <source>
        <strain evidence="6">WM2013NL</strain>
        <tissue evidence="6">Head and thorax</tissue>
    </source>
</reference>
<dbReference type="AlphaFoldDB" id="A0A0L7L783"/>
<keyword evidence="2" id="KW-0521">NADP</keyword>
<accession>A0A0L7L783</accession>
<dbReference type="SUPFAM" id="SSF82199">
    <property type="entry name" value="SET domain"/>
    <property type="match status" value="1"/>
</dbReference>
<evidence type="ECO:0000259" key="5">
    <source>
        <dbReference type="PROSITE" id="PS50280"/>
    </source>
</evidence>
<evidence type="ECO:0000256" key="2">
    <source>
        <dbReference type="ARBA" id="ARBA00022857"/>
    </source>
</evidence>
<comment type="caution">
    <text evidence="6">The sequence shown here is derived from an EMBL/GenBank/DDBJ whole genome shotgun (WGS) entry which is preliminary data.</text>
</comment>
<keyword evidence="3" id="KW-0560">Oxidoreductase</keyword>
<dbReference type="PANTHER" id="PTHR48069:SF3">
    <property type="entry name" value="DIHYDROFOLATE REDUCTASE"/>
    <property type="match status" value="1"/>
</dbReference>
<feature type="non-terminal residue" evidence="6">
    <location>
        <position position="1"/>
    </location>
</feature>
<name>A0A0L7L783_OPEBR</name>
<dbReference type="GO" id="GO:0004146">
    <property type="term" value="F:dihydrofolate reductase activity"/>
    <property type="evidence" value="ECO:0007669"/>
    <property type="project" value="UniProtKB-EC"/>
</dbReference>
<comment type="catalytic activity">
    <reaction evidence="4">
        <text>(6S)-5,6,7,8-tetrahydrofolate + NADP(+) = 7,8-dihydrofolate + NADPH + H(+)</text>
        <dbReference type="Rhea" id="RHEA:15009"/>
        <dbReference type="ChEBI" id="CHEBI:15378"/>
        <dbReference type="ChEBI" id="CHEBI:57451"/>
        <dbReference type="ChEBI" id="CHEBI:57453"/>
        <dbReference type="ChEBI" id="CHEBI:57783"/>
        <dbReference type="ChEBI" id="CHEBI:58349"/>
        <dbReference type="EC" id="1.5.1.3"/>
    </reaction>
</comment>
<keyword evidence="7" id="KW-1185">Reference proteome</keyword>
<evidence type="ECO:0000256" key="1">
    <source>
        <dbReference type="ARBA" id="ARBA00012856"/>
    </source>
</evidence>
<dbReference type="GO" id="GO:0046655">
    <property type="term" value="P:folic acid metabolic process"/>
    <property type="evidence" value="ECO:0007669"/>
    <property type="project" value="TreeGrafter"/>
</dbReference>
<dbReference type="InterPro" id="IPR024072">
    <property type="entry name" value="DHFR-like_dom_sf"/>
</dbReference>
<dbReference type="InterPro" id="IPR046341">
    <property type="entry name" value="SET_dom_sf"/>
</dbReference>
<dbReference type="GO" id="GO:0008276">
    <property type="term" value="F:protein methyltransferase activity"/>
    <property type="evidence" value="ECO:0007669"/>
    <property type="project" value="UniProtKB-ARBA"/>
</dbReference>
<proteinExistence type="predicted"/>
<dbReference type="GO" id="GO:0050661">
    <property type="term" value="F:NADP binding"/>
    <property type="evidence" value="ECO:0007669"/>
    <property type="project" value="InterPro"/>
</dbReference>
<evidence type="ECO:0000313" key="7">
    <source>
        <dbReference type="Proteomes" id="UP000037510"/>
    </source>
</evidence>
<dbReference type="InterPro" id="IPR012259">
    <property type="entry name" value="DHFR"/>
</dbReference>
<dbReference type="PROSITE" id="PS50280">
    <property type="entry name" value="SET"/>
    <property type="match status" value="1"/>
</dbReference>
<dbReference type="GO" id="GO:0008757">
    <property type="term" value="F:S-adenosylmethionine-dependent methyltransferase activity"/>
    <property type="evidence" value="ECO:0007669"/>
    <property type="project" value="UniProtKB-ARBA"/>
</dbReference>
<feature type="domain" description="SET" evidence="5">
    <location>
        <begin position="1"/>
        <end position="41"/>
    </location>
</feature>
<feature type="non-terminal residue" evidence="6">
    <location>
        <position position="232"/>
    </location>
</feature>
<dbReference type="Pfam" id="PF00856">
    <property type="entry name" value="SET"/>
    <property type="match status" value="1"/>
</dbReference>
<dbReference type="GO" id="GO:0046654">
    <property type="term" value="P:tetrahydrofolate biosynthetic process"/>
    <property type="evidence" value="ECO:0007669"/>
    <property type="project" value="InterPro"/>
</dbReference>
<organism evidence="6 7">
    <name type="scientific">Operophtera brumata</name>
    <name type="common">Winter moth</name>
    <name type="synonym">Phalaena brumata</name>
    <dbReference type="NCBI Taxonomy" id="104452"/>
    <lineage>
        <taxon>Eukaryota</taxon>
        <taxon>Metazoa</taxon>
        <taxon>Ecdysozoa</taxon>
        <taxon>Arthropoda</taxon>
        <taxon>Hexapoda</taxon>
        <taxon>Insecta</taxon>
        <taxon>Pterygota</taxon>
        <taxon>Neoptera</taxon>
        <taxon>Endopterygota</taxon>
        <taxon>Lepidoptera</taxon>
        <taxon>Glossata</taxon>
        <taxon>Ditrysia</taxon>
        <taxon>Geometroidea</taxon>
        <taxon>Geometridae</taxon>
        <taxon>Larentiinae</taxon>
        <taxon>Operophtera</taxon>
    </lineage>
</organism>
<dbReference type="EMBL" id="JTDY01002533">
    <property type="protein sequence ID" value="KOB71230.1"/>
    <property type="molecule type" value="Genomic_DNA"/>
</dbReference>
<dbReference type="STRING" id="104452.A0A0L7L783"/>
<dbReference type="Gene3D" id="2.170.270.10">
    <property type="entry name" value="SET domain"/>
    <property type="match status" value="1"/>
</dbReference>
<dbReference type="Gene3D" id="3.40.430.10">
    <property type="entry name" value="Dihydrofolate Reductase, subunit A"/>
    <property type="match status" value="2"/>
</dbReference>
<dbReference type="GO" id="GO:0008170">
    <property type="term" value="F:N-methyltransferase activity"/>
    <property type="evidence" value="ECO:0007669"/>
    <property type="project" value="UniProtKB-ARBA"/>
</dbReference>